<dbReference type="Pfam" id="PF09445">
    <property type="entry name" value="Methyltransf_15"/>
    <property type="match status" value="1"/>
</dbReference>
<feature type="compositionally biased region" description="Basic and acidic residues" evidence="23">
    <location>
        <begin position="522"/>
        <end position="533"/>
    </location>
</feature>
<evidence type="ECO:0000256" key="8">
    <source>
        <dbReference type="ARBA" id="ARBA00022679"/>
    </source>
</evidence>
<proteinExistence type="inferred from homology"/>
<dbReference type="InterPro" id="IPR029063">
    <property type="entry name" value="SAM-dependent_MTases_sf"/>
</dbReference>
<evidence type="ECO:0000256" key="16">
    <source>
        <dbReference type="ARBA" id="ARBA00048763"/>
    </source>
</evidence>
<comment type="catalytic activity">
    <reaction evidence="14">
        <text>a 5'-end (N(2),N(7)-dimethyl 5'-triphosphoguanosine)-ribonucleoside in snoRNA + S-adenosyl-L-methionine = a 5'-end (N(2),N(2),N(7)-trimethyl 5'-triphosphoguanosine)-ribonucleoside in snoRNA + S-adenosyl-L-homocysteine + H(+)</text>
        <dbReference type="Rhea" id="RHEA:78507"/>
        <dbReference type="Rhea" id="RHEA-COMP:19088"/>
        <dbReference type="Rhea" id="RHEA-COMP:19090"/>
        <dbReference type="ChEBI" id="CHEBI:15378"/>
        <dbReference type="ChEBI" id="CHEBI:57856"/>
        <dbReference type="ChEBI" id="CHEBI:59789"/>
        <dbReference type="ChEBI" id="CHEBI:167623"/>
        <dbReference type="ChEBI" id="CHEBI:172880"/>
    </reaction>
    <physiologicalReaction direction="left-to-right" evidence="14">
        <dbReference type="Rhea" id="RHEA:78508"/>
    </physiologicalReaction>
</comment>
<keyword evidence="25" id="KW-1185">Reference proteome</keyword>
<evidence type="ECO:0000256" key="12">
    <source>
        <dbReference type="ARBA" id="ARBA00023242"/>
    </source>
</evidence>
<evidence type="ECO:0000256" key="19">
    <source>
        <dbReference type="ARBA" id="ARBA00057179"/>
    </source>
</evidence>
<reference evidence="24" key="1">
    <citation type="submission" date="2022-01" db="EMBL/GenBank/DDBJ databases">
        <authorList>
            <person name="King R."/>
        </authorList>
    </citation>
    <scope>NUCLEOTIDE SEQUENCE</scope>
</reference>
<keyword evidence="8" id="KW-0808">Transferase</keyword>
<sequence length="993" mass="113473">MSVDREILAEIHLNYPDSPEHKINCLCTRVFLKNSYPIYASTLGTEETSEADDVFNEKADLTFFRDTNKLKSSHENENDNDANSCYYSASHTEHTDNYYSTDEHENILHHTKLHSSDSGADLSEKNMIEKHMEIASDITANNDPENDEEGLIEDPPVEYHHERNNSLPELFGDEAHQNDWEKYWAKNGERLIWQTWIEKYIDYINPEYLDKNNMQFYENTTSADTNKQNDTGSSEQVFSFDAKDIGKFNENKAALVSVVPDESSMEIVISPPAKQTTEDLIIQGWNQLSPDSITKQEDYHNYSHTRHYQHHHHRHNEHQKNISFHEIDNLLSPRCESINSSIPLTLGTFTDDSMTNVTRMTCSSYGFGSSHVTSDSTSSEEEDEQEESNTISSFSDSEGSDNQMTTRVANECERLLMEHKTEHEHIPLASEDKDSEEYWQMKWQQHVQEMYVRHFNEFMEAHRIISDEMSSSFKSDSGFLPGENAGCCGKFSNKRRRKKHSLQRLVANLNLRSDLSKYSQKQPEKEVPTDGDDKHCCHHDPSHSDSTVIDTTEASLMESMGLPTTFGKSGKSMKIGGNGDDEEPPEDRPINLKRSHELDIDENNSDHIKSQFELMGYIFNDNINDNQIINGEVVYRKKHVRLHTRMLKMFPNNNAIKPKHTYFDDDGNEINESNNQSGADTLHASSSDEEMPIPATRLSASIVPQFTTQLSSDGNANEDEGDTENKEEIVNINLSIDQDYDSNCIDKAATLNETQSLSKKEKKKKRKGKFQMSIPLEIANDKVLKKYWYKRFSLFHLFDFGIRLDRESWFSVTPEKVAAFTAERCKSDIIIDAFCGVGGNCIQFAKTCEKVIAIDIDPKKIEMARHNANIYGVQDKIEFIVGNYFNLVDKLKADIVFLSPPWGGPSYMKHDTIYDLEESLLPVPASKLMSETRKITSNIAVYLPRNSNTKQLAILAGKGNAVEIEQNFLDRKLVAITAYYGNLVQNNIMTSQK</sequence>
<dbReference type="GO" id="GO:0005730">
    <property type="term" value="C:nucleolus"/>
    <property type="evidence" value="ECO:0007669"/>
    <property type="project" value="UniProtKB-SubCell"/>
</dbReference>
<dbReference type="PANTHER" id="PTHR14741">
    <property type="entry name" value="S-ADENOSYLMETHIONINE-DEPENDENT METHYLTRANSFERASE RELATED"/>
    <property type="match status" value="1"/>
</dbReference>
<keyword evidence="9" id="KW-0949">S-adenosyl-L-methionine</keyword>
<evidence type="ECO:0000256" key="7">
    <source>
        <dbReference type="ARBA" id="ARBA00022603"/>
    </source>
</evidence>
<evidence type="ECO:0000256" key="6">
    <source>
        <dbReference type="ARBA" id="ARBA00022553"/>
    </source>
</evidence>
<evidence type="ECO:0000256" key="3">
    <source>
        <dbReference type="ARBA" id="ARBA00004604"/>
    </source>
</evidence>
<comment type="subunit">
    <text evidence="20">May form homooligomers. Interacts with CREBBP/CBP, EED/WAIT1, EP300/P300, NCOA6/PRIP, PPARBP/PBP and SMN.</text>
</comment>
<dbReference type="Gene3D" id="3.40.50.150">
    <property type="entry name" value="Vaccinia Virus protein VP39"/>
    <property type="match status" value="1"/>
</dbReference>
<evidence type="ECO:0000256" key="18">
    <source>
        <dbReference type="ARBA" id="ARBA00049790"/>
    </source>
</evidence>
<dbReference type="AlphaFoldDB" id="A0A9N9S6Y4"/>
<evidence type="ECO:0000256" key="13">
    <source>
        <dbReference type="ARBA" id="ARBA00025783"/>
    </source>
</evidence>
<dbReference type="GO" id="GO:0005737">
    <property type="term" value="C:cytoplasm"/>
    <property type="evidence" value="ECO:0007669"/>
    <property type="project" value="UniProtKB-SubCell"/>
</dbReference>
<evidence type="ECO:0000256" key="15">
    <source>
        <dbReference type="ARBA" id="ARBA00048740"/>
    </source>
</evidence>
<dbReference type="Proteomes" id="UP001153620">
    <property type="component" value="Chromosome 3"/>
</dbReference>
<keyword evidence="7" id="KW-0489">Methyltransferase</keyword>
<feature type="compositionally biased region" description="Polar residues" evidence="23">
    <location>
        <begin position="670"/>
        <end position="685"/>
    </location>
</feature>
<evidence type="ECO:0000256" key="5">
    <source>
        <dbReference type="ARBA" id="ARBA00022490"/>
    </source>
</evidence>
<evidence type="ECO:0000313" key="25">
    <source>
        <dbReference type="Proteomes" id="UP001153620"/>
    </source>
</evidence>
<feature type="compositionally biased region" description="Acidic residues" evidence="23">
    <location>
        <begin position="378"/>
        <end position="387"/>
    </location>
</feature>
<evidence type="ECO:0000256" key="17">
    <source>
        <dbReference type="ARBA" id="ARBA00049075"/>
    </source>
</evidence>
<evidence type="ECO:0000256" key="10">
    <source>
        <dbReference type="ARBA" id="ARBA00023015"/>
    </source>
</evidence>
<keyword evidence="6" id="KW-0597">Phosphoprotein</keyword>
<keyword evidence="11" id="KW-0804">Transcription</keyword>
<evidence type="ECO:0000256" key="9">
    <source>
        <dbReference type="ARBA" id="ARBA00022691"/>
    </source>
</evidence>
<evidence type="ECO:0000256" key="1">
    <source>
        <dbReference type="ARBA" id="ARBA00004408"/>
    </source>
</evidence>
<evidence type="ECO:0000256" key="21">
    <source>
        <dbReference type="ARBA" id="ARBA00079339"/>
    </source>
</evidence>
<comment type="catalytic activity">
    <reaction evidence="17">
        <text>a 5'-end (N(7)-methyl 5'-triphosphoguanosine)-ribonucleoside in snRNA + S-adenosyl-L-methionine = a 5'-end (N(2),N(7)-dimethyl 5'-triphosphoguanosine)-ribonucleoside in snRNA + S-adenosyl-L-homocysteine + H(+)</text>
        <dbReference type="Rhea" id="RHEA:78471"/>
        <dbReference type="Rhea" id="RHEA-COMP:19085"/>
        <dbReference type="Rhea" id="RHEA-COMP:19087"/>
        <dbReference type="ChEBI" id="CHEBI:15378"/>
        <dbReference type="ChEBI" id="CHEBI:57856"/>
        <dbReference type="ChEBI" id="CHEBI:59789"/>
        <dbReference type="ChEBI" id="CHEBI:156461"/>
        <dbReference type="ChEBI" id="CHEBI:172880"/>
    </reaction>
    <physiologicalReaction direction="left-to-right" evidence="17">
        <dbReference type="Rhea" id="RHEA:78472"/>
    </physiologicalReaction>
</comment>
<comment type="catalytic activity">
    <reaction evidence="16">
        <text>a 5'-end (N(2),N(7)-dimethyl 5'-triphosphoguanosine)-ribonucleoside in snRNA + S-adenosyl-L-methionine = a 5'-end (N(2),N(2),N(7)-trimethyl 5'-triphosphoguanosine)-ribonucleoside in snRNA + S-adenosyl-L-homocysteine + H(+)</text>
        <dbReference type="Rhea" id="RHEA:78479"/>
        <dbReference type="Rhea" id="RHEA-COMP:19087"/>
        <dbReference type="Rhea" id="RHEA-COMP:19089"/>
        <dbReference type="ChEBI" id="CHEBI:15378"/>
        <dbReference type="ChEBI" id="CHEBI:57856"/>
        <dbReference type="ChEBI" id="CHEBI:59789"/>
        <dbReference type="ChEBI" id="CHEBI:167623"/>
        <dbReference type="ChEBI" id="CHEBI:172880"/>
    </reaction>
    <physiologicalReaction direction="left-to-right" evidence="16">
        <dbReference type="Rhea" id="RHEA:78480"/>
    </physiologicalReaction>
</comment>
<evidence type="ECO:0000256" key="4">
    <source>
        <dbReference type="ARBA" id="ARBA00018517"/>
    </source>
</evidence>
<feature type="region of interest" description="Disordered" evidence="23">
    <location>
        <begin position="665"/>
        <end position="690"/>
    </location>
</feature>
<feature type="compositionally biased region" description="Polar residues" evidence="23">
    <location>
        <begin position="389"/>
        <end position="405"/>
    </location>
</feature>
<comment type="similarity">
    <text evidence="13">Belongs to the methyltransferase superfamily. Trimethylguanosine synthase family.</text>
</comment>
<feature type="region of interest" description="Disordered" evidence="23">
    <location>
        <begin position="561"/>
        <end position="588"/>
    </location>
</feature>
<dbReference type="FunFam" id="3.40.50.150:FF:000066">
    <property type="entry name" value="Trimethylguanosine synthase 1"/>
    <property type="match status" value="1"/>
</dbReference>
<dbReference type="GO" id="GO:0071164">
    <property type="term" value="F:RNA cap trimethylguanosine synthase activity"/>
    <property type="evidence" value="ECO:0007669"/>
    <property type="project" value="TreeGrafter"/>
</dbReference>
<evidence type="ECO:0000256" key="22">
    <source>
        <dbReference type="ARBA" id="ARBA00081504"/>
    </source>
</evidence>
<protein>
    <recommendedName>
        <fullName evidence="4">Trimethylguanosine synthase</fullName>
    </recommendedName>
    <alternativeName>
        <fullName evidence="18">Cap-specific guanine-N(2) methyltransferase</fullName>
    </alternativeName>
    <alternativeName>
        <fullName evidence="21">Nuclear receptor coactivator 6-interacting protein</fullName>
    </alternativeName>
    <alternativeName>
        <fullName evidence="22">PRIP-interacting protein with methyltransferase motif</fullName>
    </alternativeName>
</protein>
<dbReference type="PANTHER" id="PTHR14741:SF32">
    <property type="entry name" value="TRIMETHYLGUANOSINE SYNTHASE"/>
    <property type="match status" value="1"/>
</dbReference>
<evidence type="ECO:0000256" key="11">
    <source>
        <dbReference type="ARBA" id="ARBA00023163"/>
    </source>
</evidence>
<comment type="subcellular location">
    <subcellularLocation>
        <location evidence="2">Cytoplasm</location>
    </subcellularLocation>
    <subcellularLocation>
        <location evidence="1">Nucleus</location>
        <location evidence="1">Cajal body</location>
    </subcellularLocation>
    <subcellularLocation>
        <location evidence="3">Nucleus</location>
        <location evidence="3">Nucleolus</location>
    </subcellularLocation>
</comment>
<comment type="catalytic activity">
    <reaction evidence="15">
        <text>a 5'-end (N(7)-methyl 5'-triphosphoguanosine)-ribonucleoside in snoRNA + S-adenosyl-L-methionine = a 5'-end (N(2),N(7)-dimethyl 5'-triphosphoguanosine)-ribonucleoside in snoRNA + S-adenosyl-L-homocysteine + H(+)</text>
        <dbReference type="Rhea" id="RHEA:78475"/>
        <dbReference type="Rhea" id="RHEA-COMP:19086"/>
        <dbReference type="Rhea" id="RHEA-COMP:19088"/>
        <dbReference type="ChEBI" id="CHEBI:15378"/>
        <dbReference type="ChEBI" id="CHEBI:57856"/>
        <dbReference type="ChEBI" id="CHEBI:59789"/>
        <dbReference type="ChEBI" id="CHEBI:156461"/>
        <dbReference type="ChEBI" id="CHEBI:172880"/>
    </reaction>
    <physiologicalReaction direction="left-to-right" evidence="15">
        <dbReference type="Rhea" id="RHEA:78476"/>
    </physiologicalReaction>
</comment>
<keyword evidence="5" id="KW-0963">Cytoplasm</keyword>
<dbReference type="CDD" id="cd02440">
    <property type="entry name" value="AdoMet_MTases"/>
    <property type="match status" value="1"/>
</dbReference>
<evidence type="ECO:0000256" key="14">
    <source>
        <dbReference type="ARBA" id="ARBA00047418"/>
    </source>
</evidence>
<comment type="function">
    <text evidence="19">Catalyzes the 2 serial methylation steps for the conversion of the 7-monomethylguanosine (m(7)G) caps of snRNAs and snoRNAs to a 2,2,7-trimethylguanosine (m(2,2,7)G) cap structure. The enzyme is specific for guanine, and N7 methylation must precede N2 methylation. Hypermethylation of the m7G cap of U snRNAs leads to their concentration in nuclear foci, their colocalization with coilin and the formation of canonical Cajal bodies (CBs). Plays a role in transcriptional regulation.</text>
</comment>
<feature type="region of interest" description="Disordered" evidence="23">
    <location>
        <begin position="368"/>
        <end position="405"/>
    </location>
</feature>
<keyword evidence="10" id="KW-0805">Transcription regulation</keyword>
<evidence type="ECO:0000256" key="23">
    <source>
        <dbReference type="SAM" id="MobiDB-lite"/>
    </source>
</evidence>
<dbReference type="InterPro" id="IPR019012">
    <property type="entry name" value="RNA_cap_Gua-N2-MeTrfase"/>
</dbReference>
<dbReference type="GO" id="GO:0015030">
    <property type="term" value="C:Cajal body"/>
    <property type="evidence" value="ECO:0007669"/>
    <property type="project" value="UniProtKB-SubCell"/>
</dbReference>
<gene>
    <name evidence="24" type="ORF">CHIRRI_LOCUS12669</name>
</gene>
<reference evidence="24" key="2">
    <citation type="submission" date="2022-10" db="EMBL/GenBank/DDBJ databases">
        <authorList>
            <consortium name="ENA_rothamsted_submissions"/>
            <consortium name="culmorum"/>
            <person name="King R."/>
        </authorList>
    </citation>
    <scope>NUCLEOTIDE SEQUENCE</scope>
</reference>
<evidence type="ECO:0000313" key="24">
    <source>
        <dbReference type="EMBL" id="CAG9809849.1"/>
    </source>
</evidence>
<organism evidence="24 25">
    <name type="scientific">Chironomus riparius</name>
    <dbReference type="NCBI Taxonomy" id="315576"/>
    <lineage>
        <taxon>Eukaryota</taxon>
        <taxon>Metazoa</taxon>
        <taxon>Ecdysozoa</taxon>
        <taxon>Arthropoda</taxon>
        <taxon>Hexapoda</taxon>
        <taxon>Insecta</taxon>
        <taxon>Pterygota</taxon>
        <taxon>Neoptera</taxon>
        <taxon>Endopterygota</taxon>
        <taxon>Diptera</taxon>
        <taxon>Nematocera</taxon>
        <taxon>Chironomoidea</taxon>
        <taxon>Chironomidae</taxon>
        <taxon>Chironominae</taxon>
        <taxon>Chironomus</taxon>
    </lineage>
</organism>
<dbReference type="EMBL" id="OU895879">
    <property type="protein sequence ID" value="CAG9809849.1"/>
    <property type="molecule type" value="Genomic_DNA"/>
</dbReference>
<keyword evidence="12" id="KW-0539">Nucleus</keyword>
<evidence type="ECO:0000256" key="2">
    <source>
        <dbReference type="ARBA" id="ARBA00004496"/>
    </source>
</evidence>
<accession>A0A9N9S6Y4</accession>
<dbReference type="OrthoDB" id="194443at2759"/>
<feature type="region of interest" description="Disordered" evidence="23">
    <location>
        <begin position="513"/>
        <end position="533"/>
    </location>
</feature>
<dbReference type="SUPFAM" id="SSF53335">
    <property type="entry name" value="S-adenosyl-L-methionine-dependent methyltransferases"/>
    <property type="match status" value="1"/>
</dbReference>
<evidence type="ECO:0000256" key="20">
    <source>
        <dbReference type="ARBA" id="ARBA00064494"/>
    </source>
</evidence>
<name>A0A9N9S6Y4_9DIPT</name>